<dbReference type="InParanoid" id="F7CR27"/>
<proteinExistence type="inferred from homology"/>
<feature type="compositionally biased region" description="Basic and acidic residues" evidence="8">
    <location>
        <begin position="38"/>
        <end position="50"/>
    </location>
</feature>
<accession>F7CR27</accession>
<keyword evidence="4" id="KW-0379">Hydroxylation</keyword>
<feature type="domain" description="Large ribosomal subunit protein uL15/eL18" evidence="9">
    <location>
        <begin position="151"/>
        <end position="224"/>
    </location>
</feature>
<evidence type="ECO:0000256" key="7">
    <source>
        <dbReference type="RuleBase" id="RU003888"/>
    </source>
</evidence>
<evidence type="ECO:0000313" key="11">
    <source>
        <dbReference type="Proteomes" id="UP000002280"/>
    </source>
</evidence>
<dbReference type="Pfam" id="PF00828">
    <property type="entry name" value="Ribosomal_L27A"/>
    <property type="match status" value="1"/>
</dbReference>
<evidence type="ECO:0000256" key="3">
    <source>
        <dbReference type="ARBA" id="ARBA00023274"/>
    </source>
</evidence>
<dbReference type="GeneTree" id="ENSGT00390000005534"/>
<keyword evidence="3 7" id="KW-0687">Ribonucleoprotein</keyword>
<dbReference type="InterPro" id="IPR030878">
    <property type="entry name" value="Ribosomal_uL15"/>
</dbReference>
<name>F7CR27_MONDO</name>
<evidence type="ECO:0000256" key="4">
    <source>
        <dbReference type="ARBA" id="ARBA00023278"/>
    </source>
</evidence>
<dbReference type="Ensembl" id="ENSMODT00000009462.3">
    <property type="protein sequence ID" value="ENSMODP00000009281.3"/>
    <property type="gene ID" value="ENSMODG00000007480.3"/>
</dbReference>
<sequence>APRAGEHKPSRAAAPQEWPFQIWITKKQELPSLPDPFPGRDDLRDLSERGRKGRVSRVQKIEVSSLSSACRVPAKIEETLPSRLRKTRKLRGHVSHGHGRIGKHRKHPGGRGNAGGLHHHRINFDKYHPGYFGKVGMRHYHLKKNQSYCPTVNLDKLWTLVSEQTRINAAKSKEGLAPIIDVVRSGYYKVLGKGKLPKQPVIVKAKFFSRRAEEKIKGVGGACVLVA</sequence>
<dbReference type="HAMAP" id="MF_01341">
    <property type="entry name" value="Ribosomal_uL15"/>
    <property type="match status" value="1"/>
</dbReference>
<dbReference type="PANTHER" id="PTHR11721:SF3">
    <property type="entry name" value="LARGE RIBOSOMAL SUBUNIT PROTEIN UL15"/>
    <property type="match status" value="1"/>
</dbReference>
<dbReference type="FunCoup" id="F7CR27">
    <property type="interactions" value="1502"/>
</dbReference>
<evidence type="ECO:0000259" key="9">
    <source>
        <dbReference type="Pfam" id="PF00828"/>
    </source>
</evidence>
<dbReference type="InterPro" id="IPR036227">
    <property type="entry name" value="Ribosomal_uL15/eL18_sf"/>
</dbReference>
<keyword evidence="2 7" id="KW-0689">Ribosomal protein</keyword>
<dbReference type="AlphaFoldDB" id="F7CR27"/>
<feature type="region of interest" description="Disordered" evidence="8">
    <location>
        <begin position="29"/>
        <end position="52"/>
    </location>
</feature>
<feature type="region of interest" description="Disordered" evidence="8">
    <location>
        <begin position="90"/>
        <end position="113"/>
    </location>
</feature>
<reference evidence="10 11" key="1">
    <citation type="journal article" date="2007" name="Nature">
        <title>Genome of the marsupial Monodelphis domestica reveals innovation in non-coding sequences.</title>
        <authorList>
            <person name="Mikkelsen T.S."/>
            <person name="Wakefield M.J."/>
            <person name="Aken B."/>
            <person name="Amemiya C.T."/>
            <person name="Chang J.L."/>
            <person name="Duke S."/>
            <person name="Garber M."/>
            <person name="Gentles A.J."/>
            <person name="Goodstadt L."/>
            <person name="Heger A."/>
            <person name="Jurka J."/>
            <person name="Kamal M."/>
            <person name="Mauceli E."/>
            <person name="Searle S.M."/>
            <person name="Sharpe T."/>
            <person name="Baker M.L."/>
            <person name="Batzer M.A."/>
            <person name="Benos P.V."/>
            <person name="Belov K."/>
            <person name="Clamp M."/>
            <person name="Cook A."/>
            <person name="Cuff J."/>
            <person name="Das R."/>
            <person name="Davidow L."/>
            <person name="Deakin J.E."/>
            <person name="Fazzari M.J."/>
            <person name="Glass J.L."/>
            <person name="Grabherr M."/>
            <person name="Greally J.M."/>
            <person name="Gu W."/>
            <person name="Hore T.A."/>
            <person name="Huttley G.A."/>
            <person name="Kleber M."/>
            <person name="Jirtle R.L."/>
            <person name="Koina E."/>
            <person name="Lee J.T."/>
            <person name="Mahony S."/>
            <person name="Marra M.A."/>
            <person name="Miller R.D."/>
            <person name="Nicholls R.D."/>
            <person name="Oda M."/>
            <person name="Papenfuss A.T."/>
            <person name="Parra Z.E."/>
            <person name="Pollock D.D."/>
            <person name="Ray D.A."/>
            <person name="Schein J.E."/>
            <person name="Speed T.P."/>
            <person name="Thompson K."/>
            <person name="VandeBerg J.L."/>
            <person name="Wade C.M."/>
            <person name="Walker J.A."/>
            <person name="Waters P.D."/>
            <person name="Webber C."/>
            <person name="Weidman J.R."/>
            <person name="Xie X."/>
            <person name="Zody M.C."/>
            <person name="Baldwin J."/>
            <person name="Abdouelleil A."/>
            <person name="Abdulkadir J."/>
            <person name="Abebe A."/>
            <person name="Abera B."/>
            <person name="Abreu J."/>
            <person name="Acer S.C."/>
            <person name="Aftuck L."/>
            <person name="Alexander A."/>
            <person name="An P."/>
            <person name="Anderson E."/>
            <person name="Anderson S."/>
            <person name="Arachi H."/>
            <person name="Azer M."/>
            <person name="Bachantsang P."/>
            <person name="Barry A."/>
            <person name="Bayul T."/>
            <person name="Berlin A."/>
            <person name="Bessette D."/>
            <person name="Bloom T."/>
            <person name="Bloom T."/>
            <person name="Boguslavskiy L."/>
            <person name="Bonnet C."/>
            <person name="Boukhgalter B."/>
            <person name="Bourzgui I."/>
            <person name="Brown A."/>
            <person name="Cahill P."/>
            <person name="Channer S."/>
            <person name="Cheshatsang Y."/>
            <person name="Chuda L."/>
            <person name="Citroen M."/>
            <person name="Collymore A."/>
            <person name="Cooke P."/>
            <person name="Costello M."/>
            <person name="D'Aco K."/>
            <person name="Daza R."/>
            <person name="De Haan G."/>
            <person name="DeGray S."/>
            <person name="DeMaso C."/>
            <person name="Dhargay N."/>
            <person name="Dooley K."/>
            <person name="Dooley E."/>
            <person name="Doricent M."/>
            <person name="Dorje P."/>
            <person name="Dorjee K."/>
            <person name="Dupes A."/>
            <person name="Elong R."/>
            <person name="Falk J."/>
            <person name="Farina A."/>
            <person name="Faro S."/>
            <person name="Ferguson D."/>
            <person name="Fisher S."/>
            <person name="Foley C.D."/>
            <person name="Franke A."/>
            <person name="Friedrich D."/>
            <person name="Gadbois L."/>
            <person name="Gearin G."/>
            <person name="Gearin C.R."/>
            <person name="Giannoukos G."/>
            <person name="Goode T."/>
            <person name="Graham J."/>
            <person name="Grandbois E."/>
            <person name="Grewal S."/>
            <person name="Gyaltsen K."/>
            <person name="Hafez N."/>
            <person name="Hagos B."/>
            <person name="Hall J."/>
            <person name="Henson C."/>
            <person name="Hollinger A."/>
            <person name="Honan T."/>
            <person name="Huard M.D."/>
            <person name="Hughes L."/>
            <person name="Hurhula B."/>
            <person name="Husby M.E."/>
            <person name="Kamat A."/>
            <person name="Kanga B."/>
            <person name="Kashin S."/>
            <person name="Khazanovich D."/>
            <person name="Kisner P."/>
            <person name="Lance K."/>
            <person name="Lara M."/>
            <person name="Lee W."/>
            <person name="Lennon N."/>
            <person name="Letendre F."/>
            <person name="LeVine R."/>
            <person name="Lipovsky A."/>
            <person name="Liu X."/>
            <person name="Liu J."/>
            <person name="Liu S."/>
            <person name="Lokyitsang T."/>
            <person name="Lokyitsang Y."/>
            <person name="Lubonja R."/>
            <person name="Lui A."/>
            <person name="MacDonald P."/>
            <person name="Magnisalis V."/>
            <person name="Maru K."/>
            <person name="Matthews C."/>
            <person name="McCusker W."/>
            <person name="McDonough S."/>
            <person name="Mehta T."/>
            <person name="Meldrim J."/>
            <person name="Meneus L."/>
            <person name="Mihai O."/>
            <person name="Mihalev A."/>
            <person name="Mihova T."/>
            <person name="Mittelman R."/>
            <person name="Mlenga V."/>
            <person name="Montmayeur A."/>
            <person name="Mulrain L."/>
            <person name="Navidi A."/>
            <person name="Naylor J."/>
            <person name="Negash T."/>
            <person name="Nguyen T."/>
            <person name="Nguyen N."/>
            <person name="Nicol R."/>
            <person name="Norbu C."/>
            <person name="Norbu N."/>
            <person name="Novod N."/>
            <person name="O'Neill B."/>
            <person name="Osman S."/>
            <person name="Markiewicz E."/>
            <person name="Oyono O.L."/>
            <person name="Patti C."/>
            <person name="Phunkhang P."/>
            <person name="Pierre F."/>
            <person name="Priest M."/>
            <person name="Raghuraman S."/>
            <person name="Rege F."/>
            <person name="Reyes R."/>
            <person name="Rise C."/>
            <person name="Rogov P."/>
            <person name="Ross K."/>
            <person name="Ryan E."/>
            <person name="Settipalli S."/>
            <person name="Shea T."/>
            <person name="Sherpa N."/>
            <person name="Shi L."/>
            <person name="Shih D."/>
            <person name="Sparrow T."/>
            <person name="Spaulding J."/>
            <person name="Stalker J."/>
            <person name="Stange-Thomann N."/>
            <person name="Stavropoulos S."/>
            <person name="Stone C."/>
            <person name="Strader C."/>
            <person name="Tesfaye S."/>
            <person name="Thomson T."/>
            <person name="Thoulutsang Y."/>
            <person name="Thoulutsang D."/>
            <person name="Topham K."/>
            <person name="Topping I."/>
            <person name="Tsamla T."/>
            <person name="Vassiliev H."/>
            <person name="Vo A."/>
            <person name="Wangchuk T."/>
            <person name="Wangdi T."/>
            <person name="Weiand M."/>
            <person name="Wilkinson J."/>
            <person name="Wilson A."/>
            <person name="Yadav S."/>
            <person name="Young G."/>
            <person name="Yu Q."/>
            <person name="Zembek L."/>
            <person name="Zhong D."/>
            <person name="Zimmer A."/>
            <person name="Zwirko Z."/>
            <person name="Jaffe D.B."/>
            <person name="Alvarez P."/>
            <person name="Brockman W."/>
            <person name="Butler J."/>
            <person name="Chin C."/>
            <person name="Gnerre S."/>
            <person name="MacCallum I."/>
            <person name="Graves J.A."/>
            <person name="Ponting C.P."/>
            <person name="Breen M."/>
            <person name="Samollow P.B."/>
            <person name="Lander E.S."/>
            <person name="Lindblad-Toh K."/>
        </authorList>
    </citation>
    <scope>NUCLEOTIDE SEQUENCE [LARGE SCALE GENOMIC DNA]</scope>
</reference>
<dbReference type="GO" id="GO:0006412">
    <property type="term" value="P:translation"/>
    <property type="evidence" value="ECO:0007669"/>
    <property type="project" value="InterPro"/>
</dbReference>
<dbReference type="PANTHER" id="PTHR11721">
    <property type="entry name" value="60S RIBOSOMAL PROTEIN L27A"/>
    <property type="match status" value="1"/>
</dbReference>
<evidence type="ECO:0000313" key="10">
    <source>
        <dbReference type="Ensembl" id="ENSMODP00000009281.3"/>
    </source>
</evidence>
<comment type="similarity">
    <text evidence="1 7">Belongs to the universal ribosomal protein uL15 family.</text>
</comment>
<dbReference type="OMA" id="HYARNKY"/>
<dbReference type="InterPro" id="IPR001196">
    <property type="entry name" value="Ribosomal_uL15_CS"/>
</dbReference>
<dbReference type="HOGENOM" id="CLU_109163_1_0_1"/>
<dbReference type="InterPro" id="IPR021131">
    <property type="entry name" value="Ribosomal_uL15/eL18"/>
</dbReference>
<dbReference type="PROSITE" id="PS00475">
    <property type="entry name" value="RIBOSOMAL_L15"/>
    <property type="match status" value="1"/>
</dbReference>
<dbReference type="Gene3D" id="3.100.10.10">
    <property type="match status" value="1"/>
</dbReference>
<reference evidence="10" key="3">
    <citation type="submission" date="2025-09" db="UniProtKB">
        <authorList>
            <consortium name="Ensembl"/>
        </authorList>
    </citation>
    <scope>IDENTIFICATION</scope>
</reference>
<dbReference type="Proteomes" id="UP000002280">
    <property type="component" value="Chromosome 5"/>
</dbReference>
<dbReference type="Bgee" id="ENSMODG00000007480">
    <property type="expression patterns" value="Expressed in embryo and 20 other cell types or tissues"/>
</dbReference>
<dbReference type="GO" id="GO:0022625">
    <property type="term" value="C:cytosolic large ribosomal subunit"/>
    <property type="evidence" value="ECO:0007669"/>
    <property type="project" value="UniProtKB-ARBA"/>
</dbReference>
<dbReference type="eggNOG" id="KOG1742">
    <property type="taxonomic scope" value="Eukaryota"/>
</dbReference>
<dbReference type="FunFam" id="3.100.10.10:FF:000024">
    <property type="entry name" value="RPL27A isoform 10"/>
    <property type="match status" value="1"/>
</dbReference>
<evidence type="ECO:0000256" key="6">
    <source>
        <dbReference type="ARBA" id="ARBA00035527"/>
    </source>
</evidence>
<keyword evidence="11" id="KW-1185">Reference proteome</keyword>
<evidence type="ECO:0000256" key="2">
    <source>
        <dbReference type="ARBA" id="ARBA00022980"/>
    </source>
</evidence>
<gene>
    <name evidence="10" type="primary">RPL27A</name>
</gene>
<evidence type="ECO:0000256" key="1">
    <source>
        <dbReference type="ARBA" id="ARBA00007320"/>
    </source>
</evidence>
<dbReference type="SUPFAM" id="SSF52080">
    <property type="entry name" value="Ribosomal proteins L15p and L18e"/>
    <property type="match status" value="1"/>
</dbReference>
<reference evidence="10" key="2">
    <citation type="submission" date="2025-08" db="UniProtKB">
        <authorList>
            <consortium name="Ensembl"/>
        </authorList>
    </citation>
    <scope>IDENTIFICATION</scope>
</reference>
<feature type="compositionally biased region" description="Basic residues" evidence="8">
    <location>
        <begin position="90"/>
        <end position="109"/>
    </location>
</feature>
<evidence type="ECO:0000256" key="8">
    <source>
        <dbReference type="SAM" id="MobiDB-lite"/>
    </source>
</evidence>
<protein>
    <recommendedName>
        <fullName evidence="5">Large ribosomal subunit protein uL15</fullName>
    </recommendedName>
    <alternativeName>
        <fullName evidence="6">60S ribosomal protein L27a</fullName>
    </alternativeName>
</protein>
<evidence type="ECO:0000256" key="5">
    <source>
        <dbReference type="ARBA" id="ARBA00035200"/>
    </source>
</evidence>
<organism evidence="10 11">
    <name type="scientific">Monodelphis domestica</name>
    <name type="common">Gray short-tailed opossum</name>
    <dbReference type="NCBI Taxonomy" id="13616"/>
    <lineage>
        <taxon>Eukaryota</taxon>
        <taxon>Metazoa</taxon>
        <taxon>Chordata</taxon>
        <taxon>Craniata</taxon>
        <taxon>Vertebrata</taxon>
        <taxon>Euteleostomi</taxon>
        <taxon>Mammalia</taxon>
        <taxon>Metatheria</taxon>
        <taxon>Didelphimorphia</taxon>
        <taxon>Didelphidae</taxon>
        <taxon>Monodelphis</taxon>
    </lineage>
</organism>
<dbReference type="GO" id="GO:0003735">
    <property type="term" value="F:structural constituent of ribosome"/>
    <property type="evidence" value="ECO:0007669"/>
    <property type="project" value="InterPro"/>
</dbReference>
<dbReference type="STRING" id="13616.ENSMODP00000009281"/>